<reference evidence="2 3" key="1">
    <citation type="submission" date="2018-10" db="EMBL/GenBank/DDBJ databases">
        <authorList>
            <person name="Ekblom R."/>
            <person name="Jareborg N."/>
        </authorList>
    </citation>
    <scope>NUCLEOTIDE SEQUENCE [LARGE SCALE GENOMIC DNA]</scope>
    <source>
        <tissue evidence="2">Muscle</tissue>
    </source>
</reference>
<evidence type="ECO:0000256" key="1">
    <source>
        <dbReference type="SAM" id="MobiDB-lite"/>
    </source>
</evidence>
<feature type="compositionally biased region" description="Polar residues" evidence="1">
    <location>
        <begin position="52"/>
        <end position="68"/>
    </location>
</feature>
<proteinExistence type="predicted"/>
<comment type="caution">
    <text evidence="2">The sequence shown here is derived from an EMBL/GenBank/DDBJ whole genome shotgun (WGS) entry which is preliminary data.</text>
</comment>
<evidence type="ECO:0000313" key="2">
    <source>
        <dbReference type="EMBL" id="VCW55338.1"/>
    </source>
</evidence>
<gene>
    <name evidence="2" type="ORF">BN2614_LOCUS3</name>
</gene>
<organism evidence="2 3">
    <name type="scientific">Gulo gulo</name>
    <name type="common">Wolverine</name>
    <name type="synonym">Gluton</name>
    <dbReference type="NCBI Taxonomy" id="48420"/>
    <lineage>
        <taxon>Eukaryota</taxon>
        <taxon>Metazoa</taxon>
        <taxon>Chordata</taxon>
        <taxon>Craniata</taxon>
        <taxon>Vertebrata</taxon>
        <taxon>Euteleostomi</taxon>
        <taxon>Mammalia</taxon>
        <taxon>Eutheria</taxon>
        <taxon>Laurasiatheria</taxon>
        <taxon>Carnivora</taxon>
        <taxon>Caniformia</taxon>
        <taxon>Musteloidea</taxon>
        <taxon>Mustelidae</taxon>
        <taxon>Guloninae</taxon>
        <taxon>Gulo</taxon>
    </lineage>
</organism>
<evidence type="ECO:0000313" key="3">
    <source>
        <dbReference type="Proteomes" id="UP000269945"/>
    </source>
</evidence>
<protein>
    <submittedName>
        <fullName evidence="2">Uncharacterized protein</fullName>
    </submittedName>
</protein>
<dbReference type="EMBL" id="CYRY02000999">
    <property type="protein sequence ID" value="VCW55338.1"/>
    <property type="molecule type" value="Genomic_DNA"/>
</dbReference>
<name>A0A9X9LDK0_GULGU</name>
<feature type="region of interest" description="Disordered" evidence="1">
    <location>
        <begin position="1"/>
        <end position="95"/>
    </location>
</feature>
<dbReference type="Proteomes" id="UP000269945">
    <property type="component" value="Unassembled WGS sequence"/>
</dbReference>
<feature type="compositionally biased region" description="Polar residues" evidence="1">
    <location>
        <begin position="1"/>
        <end position="25"/>
    </location>
</feature>
<keyword evidence="3" id="KW-1185">Reference proteome</keyword>
<accession>A0A9X9LDK0</accession>
<feature type="non-terminal residue" evidence="2">
    <location>
        <position position="120"/>
    </location>
</feature>
<sequence>GKSQGWQSRTLKSLSQECGTASSLQGAPHTPEKVLRRAGFGSQGRWVRDQGPRSSQETPSVSHLNIGSSDAPDTARYGGDLALGDSPDPGVQDQRLPARHVVEEGVKLRTVADLGPYLGL</sequence>
<feature type="non-terminal residue" evidence="2">
    <location>
        <position position="1"/>
    </location>
</feature>
<dbReference type="AlphaFoldDB" id="A0A9X9LDK0"/>